<name>A0AAE3EIX7_9SPIR</name>
<dbReference type="InterPro" id="IPR029063">
    <property type="entry name" value="SAM-dependent_MTases_sf"/>
</dbReference>
<dbReference type="InterPro" id="IPR002052">
    <property type="entry name" value="DNA_methylase_N6_adenine_CS"/>
</dbReference>
<dbReference type="GO" id="GO:0032259">
    <property type="term" value="P:methylation"/>
    <property type="evidence" value="ECO:0007669"/>
    <property type="project" value="UniProtKB-KW"/>
</dbReference>
<dbReference type="GO" id="GO:0003676">
    <property type="term" value="F:nucleic acid binding"/>
    <property type="evidence" value="ECO:0007669"/>
    <property type="project" value="InterPro"/>
</dbReference>
<comment type="caution">
    <text evidence="6">The sequence shown here is derived from an EMBL/GenBank/DDBJ whole genome shotgun (WGS) entry which is preliminary data.</text>
</comment>
<comment type="catalytic activity">
    <reaction evidence="5">
        <text>a 2'-deoxyadenosine in DNA + S-adenosyl-L-methionine = an N(6)-methyl-2'-deoxyadenosine in DNA + S-adenosyl-L-homocysteine + H(+)</text>
        <dbReference type="Rhea" id="RHEA:15197"/>
        <dbReference type="Rhea" id="RHEA-COMP:12418"/>
        <dbReference type="Rhea" id="RHEA-COMP:12419"/>
        <dbReference type="ChEBI" id="CHEBI:15378"/>
        <dbReference type="ChEBI" id="CHEBI:57856"/>
        <dbReference type="ChEBI" id="CHEBI:59789"/>
        <dbReference type="ChEBI" id="CHEBI:90615"/>
        <dbReference type="ChEBI" id="CHEBI:90616"/>
        <dbReference type="EC" id="2.1.1.72"/>
    </reaction>
</comment>
<evidence type="ECO:0000256" key="3">
    <source>
        <dbReference type="ARBA" id="ARBA00022679"/>
    </source>
</evidence>
<dbReference type="SUPFAM" id="SSF53335">
    <property type="entry name" value="S-adenosyl-L-methionine-dependent methyltransferases"/>
    <property type="match status" value="1"/>
</dbReference>
<dbReference type="RefSeq" id="WP_230757767.1">
    <property type="nucleotide sequence ID" value="NZ_JAINWA010000003.1"/>
</dbReference>
<dbReference type="GO" id="GO:0009007">
    <property type="term" value="F:site-specific DNA-methyltransferase (adenine-specific) activity"/>
    <property type="evidence" value="ECO:0007669"/>
    <property type="project" value="UniProtKB-EC"/>
</dbReference>
<dbReference type="Gene3D" id="3.40.50.150">
    <property type="entry name" value="Vaccinia Virus protein VP39"/>
    <property type="match status" value="1"/>
</dbReference>
<dbReference type="EMBL" id="JAINWA010000003">
    <property type="protein sequence ID" value="MCD1655850.1"/>
    <property type="molecule type" value="Genomic_DNA"/>
</dbReference>
<dbReference type="PROSITE" id="PS00092">
    <property type="entry name" value="N6_MTASE"/>
    <property type="match status" value="1"/>
</dbReference>
<organism evidence="6 7">
    <name type="scientific">Teretinema zuelzerae</name>
    <dbReference type="NCBI Taxonomy" id="156"/>
    <lineage>
        <taxon>Bacteria</taxon>
        <taxon>Pseudomonadati</taxon>
        <taxon>Spirochaetota</taxon>
        <taxon>Spirochaetia</taxon>
        <taxon>Spirochaetales</taxon>
        <taxon>Treponemataceae</taxon>
        <taxon>Teretinema</taxon>
    </lineage>
</organism>
<accession>A0AAE3EIX7</accession>
<evidence type="ECO:0000256" key="2">
    <source>
        <dbReference type="ARBA" id="ARBA00022603"/>
    </source>
</evidence>
<evidence type="ECO:0000256" key="1">
    <source>
        <dbReference type="ARBA" id="ARBA00011900"/>
    </source>
</evidence>
<keyword evidence="2 6" id="KW-0489">Methyltransferase</keyword>
<dbReference type="AlphaFoldDB" id="A0AAE3EIX7"/>
<keyword evidence="4" id="KW-0949">S-adenosyl-L-methionine</keyword>
<proteinExistence type="predicted"/>
<evidence type="ECO:0000313" key="6">
    <source>
        <dbReference type="EMBL" id="MCD1655850.1"/>
    </source>
</evidence>
<dbReference type="EC" id="2.1.1.72" evidence="1"/>
<evidence type="ECO:0000256" key="5">
    <source>
        <dbReference type="ARBA" id="ARBA00047942"/>
    </source>
</evidence>
<reference evidence="6" key="1">
    <citation type="submission" date="2021-08" db="EMBL/GenBank/DDBJ databases">
        <title>Comparative analyses of Brucepasteria parasyntrophica and Teretinema zuelzerae.</title>
        <authorList>
            <person name="Song Y."/>
            <person name="Brune A."/>
        </authorList>
    </citation>
    <scope>NUCLEOTIDE SEQUENCE</scope>
    <source>
        <strain evidence="6">DSM 1903</strain>
    </source>
</reference>
<keyword evidence="7" id="KW-1185">Reference proteome</keyword>
<dbReference type="InterPro" id="IPR012327">
    <property type="entry name" value="MeTrfase_D12"/>
</dbReference>
<evidence type="ECO:0000256" key="4">
    <source>
        <dbReference type="ARBA" id="ARBA00022691"/>
    </source>
</evidence>
<protein>
    <recommendedName>
        <fullName evidence="1">site-specific DNA-methyltransferase (adenine-specific)</fullName>
        <ecNumber evidence="1">2.1.1.72</ecNumber>
    </recommendedName>
</protein>
<evidence type="ECO:0000313" key="7">
    <source>
        <dbReference type="Proteomes" id="UP001198163"/>
    </source>
</evidence>
<gene>
    <name evidence="6" type="ORF">K7J14_14220</name>
</gene>
<dbReference type="PRINTS" id="PR00505">
    <property type="entry name" value="D12N6MTFRASE"/>
</dbReference>
<sequence>MNTEAPDAQENPRYLSEQVITYIGNKRALLPFIDEAVRKIRSELGGRKLSCFDAFSGSGIVSRYFKKHASHIIANDLELYSKIINTCYLTNRPDAEKLGLKEQYRDLTKKLAENRFIPGIISELYAPGSEDAIHRGERVFYTKRNALYLDTARTLIDEYPEEIRPFFLAPLLSEASIHANTAGVFKGFYKNRHTGIGQFGGHKGDALNRITGNIVLEYPVFSDFEGNFQVLQEDALAAACSVPETDLAYLDPPYNQHPYGSNYFMLNVLARNERPEKISPISGIPSNWNRSPYNRRKEAPAELRKLIERIRAKYVLVSFNSEGFVSREEMEEILSAEGSVETLETRYNAFRGSRNLQNRSKHVTEFLYILKKN</sequence>
<dbReference type="GO" id="GO:0009307">
    <property type="term" value="P:DNA restriction-modification system"/>
    <property type="evidence" value="ECO:0007669"/>
    <property type="project" value="InterPro"/>
</dbReference>
<keyword evidence="3" id="KW-0808">Transferase</keyword>
<dbReference type="Pfam" id="PF02086">
    <property type="entry name" value="MethyltransfD12"/>
    <property type="match status" value="1"/>
</dbReference>
<dbReference type="Proteomes" id="UP001198163">
    <property type="component" value="Unassembled WGS sequence"/>
</dbReference>